<dbReference type="FunFam" id="3.30.1330.40:FF:000001">
    <property type="entry name" value="L-PSP family endoribonuclease"/>
    <property type="match status" value="1"/>
</dbReference>
<dbReference type="Pfam" id="PF01042">
    <property type="entry name" value="Ribonuc_L-PSP"/>
    <property type="match status" value="1"/>
</dbReference>
<gene>
    <name evidence="2" type="ORF">V5E97_26850</name>
</gene>
<keyword evidence="2" id="KW-0378">Hydrolase</keyword>
<dbReference type="SUPFAM" id="SSF55298">
    <property type="entry name" value="YjgF-like"/>
    <property type="match status" value="1"/>
</dbReference>
<dbReference type="PANTHER" id="PTHR11803">
    <property type="entry name" value="2-IMINOBUTANOATE/2-IMINOPROPANOATE DEAMINASE RIDA"/>
    <property type="match status" value="1"/>
</dbReference>
<evidence type="ECO:0000256" key="1">
    <source>
        <dbReference type="ARBA" id="ARBA00010552"/>
    </source>
</evidence>
<name>A0AAU7CB43_9BACT</name>
<dbReference type="Gene3D" id="3.30.1330.40">
    <property type="entry name" value="RutC-like"/>
    <property type="match status" value="1"/>
</dbReference>
<dbReference type="RefSeq" id="WP_406694680.1">
    <property type="nucleotide sequence ID" value="NZ_CP155447.1"/>
</dbReference>
<dbReference type="AlphaFoldDB" id="A0AAU7CB43"/>
<sequence>MSDKREGAVRHIICDRVTKPLPLYSHATVHNGVVYVSALQGFIPGTFDFPSPAPADQARQALANLKLILEQAGSSLSHVLKITIFMTDMRDFPKINEVVNEVFPESPPARSSIAVAEIPRDAKVAIETIAALRDA</sequence>
<organism evidence="2">
    <name type="scientific">Singulisphaera sp. Ch08</name>
    <dbReference type="NCBI Taxonomy" id="3120278"/>
    <lineage>
        <taxon>Bacteria</taxon>
        <taxon>Pseudomonadati</taxon>
        <taxon>Planctomycetota</taxon>
        <taxon>Planctomycetia</taxon>
        <taxon>Isosphaerales</taxon>
        <taxon>Isosphaeraceae</taxon>
        <taxon>Singulisphaera</taxon>
    </lineage>
</organism>
<reference evidence="2" key="1">
    <citation type="submission" date="2024-05" db="EMBL/GenBank/DDBJ databases">
        <title>Planctomycetes of the genus Singulisphaera possess chitinolytic capabilities.</title>
        <authorList>
            <person name="Ivanova A."/>
        </authorList>
    </citation>
    <scope>NUCLEOTIDE SEQUENCE</scope>
    <source>
        <strain evidence="2">Ch08T</strain>
    </source>
</reference>
<dbReference type="CDD" id="cd00448">
    <property type="entry name" value="YjgF_YER057c_UK114_family"/>
    <property type="match status" value="1"/>
</dbReference>
<evidence type="ECO:0000313" key="2">
    <source>
        <dbReference type="EMBL" id="XBH01936.1"/>
    </source>
</evidence>
<proteinExistence type="inferred from homology"/>
<accession>A0AAU7CB43</accession>
<dbReference type="InterPro" id="IPR006175">
    <property type="entry name" value="YjgF/YER057c/UK114"/>
</dbReference>
<dbReference type="EMBL" id="CP155447">
    <property type="protein sequence ID" value="XBH01936.1"/>
    <property type="molecule type" value="Genomic_DNA"/>
</dbReference>
<comment type="similarity">
    <text evidence="1">Belongs to the RutC family.</text>
</comment>
<dbReference type="GO" id="GO:0005829">
    <property type="term" value="C:cytosol"/>
    <property type="evidence" value="ECO:0007669"/>
    <property type="project" value="TreeGrafter"/>
</dbReference>
<protein>
    <submittedName>
        <fullName evidence="2">RidA family protein</fullName>
        <ecNumber evidence="2">3.5.-.-</ecNumber>
    </submittedName>
</protein>
<dbReference type="PANTHER" id="PTHR11803:SF42">
    <property type="entry name" value="MMF1"/>
    <property type="match status" value="1"/>
</dbReference>
<dbReference type="EC" id="3.5.-.-" evidence="2"/>
<dbReference type="InterPro" id="IPR035959">
    <property type="entry name" value="RutC-like_sf"/>
</dbReference>
<dbReference type="GO" id="GO:0019239">
    <property type="term" value="F:deaminase activity"/>
    <property type="evidence" value="ECO:0007669"/>
    <property type="project" value="TreeGrafter"/>
</dbReference>